<keyword evidence="5" id="KW-1185">Reference proteome</keyword>
<keyword evidence="3" id="KW-0812">Transmembrane</keyword>
<keyword evidence="3" id="KW-0472">Membrane</keyword>
<protein>
    <submittedName>
        <fullName evidence="4">Uncharacterized protein</fullName>
    </submittedName>
</protein>
<dbReference type="InterPro" id="IPR018559">
    <property type="entry name" value="DUF2015"/>
</dbReference>
<evidence type="ECO:0000313" key="5">
    <source>
        <dbReference type="Proteomes" id="UP001276659"/>
    </source>
</evidence>
<feature type="transmembrane region" description="Helical" evidence="3">
    <location>
        <begin position="6"/>
        <end position="22"/>
    </location>
</feature>
<dbReference type="Proteomes" id="UP001276659">
    <property type="component" value="Unassembled WGS sequence"/>
</dbReference>
<name>A0AAE0DHI6_9LECA</name>
<reference evidence="4" key="1">
    <citation type="submission" date="2022-11" db="EMBL/GenBank/DDBJ databases">
        <title>Chromosomal genome sequence assembly and mating type (MAT) locus characterization of the leprose asexual lichenized fungus Lepraria neglecta (Nyl.) Erichsen.</title>
        <authorList>
            <person name="Allen J.L."/>
            <person name="Pfeffer B."/>
        </authorList>
    </citation>
    <scope>NUCLEOTIDE SEQUENCE</scope>
    <source>
        <strain evidence="4">Allen 5258</strain>
    </source>
</reference>
<comment type="caution">
    <text evidence="4">The sequence shown here is derived from an EMBL/GenBank/DDBJ whole genome shotgun (WGS) entry which is preliminary data.</text>
</comment>
<comment type="similarity">
    <text evidence="1">Belongs to the UPF0357 family.</text>
</comment>
<dbReference type="AlphaFoldDB" id="A0AAE0DHI6"/>
<gene>
    <name evidence="4" type="ORF">OEA41_008863</name>
</gene>
<keyword evidence="2" id="KW-0732">Signal</keyword>
<evidence type="ECO:0000256" key="3">
    <source>
        <dbReference type="SAM" id="Phobius"/>
    </source>
</evidence>
<dbReference type="Pfam" id="PF09435">
    <property type="entry name" value="DUF2015"/>
    <property type="match status" value="1"/>
</dbReference>
<sequence>MGYILYSLTFSSFILATALYLTRNRWIHHVPAVPIPDYIYTRLPSSFSSDIESGFTSSDFDLQANVAAGDSRAGLDQAAKREVQKIMRSRRVGFDEARRIYTEVRFAKNNIGPDGRPRDPKFVSFS</sequence>
<dbReference type="EMBL" id="JASNWA010000009">
    <property type="protein sequence ID" value="KAK3169480.1"/>
    <property type="molecule type" value="Genomic_DNA"/>
</dbReference>
<proteinExistence type="inferred from homology"/>
<organism evidence="4 5">
    <name type="scientific">Lepraria neglecta</name>
    <dbReference type="NCBI Taxonomy" id="209136"/>
    <lineage>
        <taxon>Eukaryota</taxon>
        <taxon>Fungi</taxon>
        <taxon>Dikarya</taxon>
        <taxon>Ascomycota</taxon>
        <taxon>Pezizomycotina</taxon>
        <taxon>Lecanoromycetes</taxon>
        <taxon>OSLEUM clade</taxon>
        <taxon>Lecanoromycetidae</taxon>
        <taxon>Lecanorales</taxon>
        <taxon>Lecanorineae</taxon>
        <taxon>Stereocaulaceae</taxon>
        <taxon>Lepraria</taxon>
    </lineage>
</organism>
<evidence type="ECO:0000313" key="4">
    <source>
        <dbReference type="EMBL" id="KAK3169480.1"/>
    </source>
</evidence>
<keyword evidence="3" id="KW-1133">Transmembrane helix</keyword>
<dbReference type="PANTHER" id="PTHR28023">
    <property type="entry name" value="UPF0357 PROTEIN YCL012C"/>
    <property type="match status" value="1"/>
</dbReference>
<evidence type="ECO:0000256" key="1">
    <source>
        <dbReference type="ARBA" id="ARBA00008325"/>
    </source>
</evidence>
<accession>A0AAE0DHI6</accession>
<evidence type="ECO:0000256" key="2">
    <source>
        <dbReference type="ARBA" id="ARBA00022729"/>
    </source>
</evidence>
<dbReference type="PANTHER" id="PTHR28023:SF1">
    <property type="entry name" value="UPF0357 PROTEIN YCL012C"/>
    <property type="match status" value="1"/>
</dbReference>